<protein>
    <submittedName>
        <fullName evidence="10">Vitronectin a</fullName>
    </submittedName>
</protein>
<dbReference type="GO" id="GO:0050840">
    <property type="term" value="F:extracellular matrix binding"/>
    <property type="evidence" value="ECO:0007669"/>
    <property type="project" value="TreeGrafter"/>
</dbReference>
<dbReference type="PROSITE" id="PS50958">
    <property type="entry name" value="SMB_2"/>
    <property type="match status" value="1"/>
</dbReference>
<dbReference type="InterPro" id="IPR001212">
    <property type="entry name" value="Somatomedin_B_dom"/>
</dbReference>
<sequence>MRLFLLLGLISFTYAAEESCIERCENGFDATKSCQCDSMCTYYKSCCKDHESLCRIRSRGDTFPSYPEDDYDEEANSTEAPNRSRSQHKILTPSPATFAEIFILLTPASQIMDSTLSDNPTPEIATAATPTTQFRLASTIKNPTTTPHTASTAEPTPTKAKDPDAGVCSGRPFDSFMQLKNGSVYAFRGQYFFELDEKLVLPGYPKLIEDIWGIKGPIDAAFTSNCQGKTYIFKGKKYWSHLDAAFAIPAHSHHGKEKVYFFKGDQYYQYEFKHQPSHEECIQMSLRSPSALFRRYTNIYYDRWVEHFNQLFAHSHHGGHHFINKDWIGIKSPVDAVLAGRLYITPRWPSRRRQDRNRQDWDQHWGQRYGQQWNQRYWQEWDQQRGYRRRQNRSPYWETMAERGISIGQEFAPRFGQDRWRDQDRHRDYYHRQNYYDYDYRYRPSEDIAYDILRRSQPLQSVYFFKGDMYYRTGAEKR</sequence>
<evidence type="ECO:0000256" key="8">
    <source>
        <dbReference type="SAM" id="SignalP"/>
    </source>
</evidence>
<dbReference type="Pfam" id="PF00045">
    <property type="entry name" value="Hemopexin"/>
    <property type="match status" value="2"/>
</dbReference>
<dbReference type="Gene3D" id="2.110.10.10">
    <property type="entry name" value="Hemopexin-like domain"/>
    <property type="match status" value="2"/>
</dbReference>
<dbReference type="Pfam" id="PF01033">
    <property type="entry name" value="Somatomedin_B"/>
    <property type="match status" value="1"/>
</dbReference>
<feature type="chain" id="PRO_5025460532" evidence="8">
    <location>
        <begin position="16"/>
        <end position="478"/>
    </location>
</feature>
<reference evidence="10" key="2">
    <citation type="submission" date="2025-09" db="UniProtKB">
        <authorList>
            <consortium name="Ensembl"/>
        </authorList>
    </citation>
    <scope>IDENTIFICATION</scope>
</reference>
<dbReference type="AlphaFoldDB" id="A0A673J0T9"/>
<dbReference type="InterPro" id="IPR051298">
    <property type="entry name" value="Heme_transport/Cell_adhesion"/>
</dbReference>
<dbReference type="PANTHER" id="PTHR22917:SF7">
    <property type="entry name" value="VITRONECTIN A"/>
    <property type="match status" value="1"/>
</dbReference>
<feature type="repeat" description="Hemopexin" evidence="6">
    <location>
        <begin position="170"/>
        <end position="215"/>
    </location>
</feature>
<evidence type="ECO:0000256" key="2">
    <source>
        <dbReference type="ARBA" id="ARBA00022525"/>
    </source>
</evidence>
<dbReference type="InterPro" id="IPR036024">
    <property type="entry name" value="Somatomedin_B-like_dom_sf"/>
</dbReference>
<feature type="domain" description="SMB" evidence="9">
    <location>
        <begin position="16"/>
        <end position="59"/>
    </location>
</feature>
<dbReference type="SUPFAM" id="SSF90188">
    <property type="entry name" value="Somatomedin B domain"/>
    <property type="match status" value="1"/>
</dbReference>
<dbReference type="PRINTS" id="PR00022">
    <property type="entry name" value="SOMATOMEDINB"/>
</dbReference>
<dbReference type="GO" id="GO:0007160">
    <property type="term" value="P:cell-matrix adhesion"/>
    <property type="evidence" value="ECO:0007669"/>
    <property type="project" value="TreeGrafter"/>
</dbReference>
<dbReference type="SMART" id="SM00201">
    <property type="entry name" value="SO"/>
    <property type="match status" value="1"/>
</dbReference>
<evidence type="ECO:0000313" key="10">
    <source>
        <dbReference type="Ensembl" id="ENSSRHP00000044985.1"/>
    </source>
</evidence>
<dbReference type="InterPro" id="IPR036375">
    <property type="entry name" value="Hemopexin-like_dom_sf"/>
</dbReference>
<keyword evidence="5" id="KW-1015">Disulfide bond</keyword>
<feature type="repeat" description="Hemopexin" evidence="6">
    <location>
        <begin position="239"/>
        <end position="289"/>
    </location>
</feature>
<dbReference type="GO" id="GO:0006955">
    <property type="term" value="P:immune response"/>
    <property type="evidence" value="ECO:0007669"/>
    <property type="project" value="InterPro"/>
</dbReference>
<feature type="signal peptide" evidence="8">
    <location>
        <begin position="1"/>
        <end position="15"/>
    </location>
</feature>
<keyword evidence="2" id="KW-0964">Secreted</keyword>
<feature type="compositionally biased region" description="Polar residues" evidence="7">
    <location>
        <begin position="140"/>
        <end position="155"/>
    </location>
</feature>
<evidence type="ECO:0000256" key="4">
    <source>
        <dbReference type="ARBA" id="ARBA00022737"/>
    </source>
</evidence>
<accession>A0A673J0T9</accession>
<dbReference type="InterPro" id="IPR020436">
    <property type="entry name" value="SMB_chordata"/>
</dbReference>
<dbReference type="GO" id="GO:0033627">
    <property type="term" value="P:cell adhesion mediated by integrin"/>
    <property type="evidence" value="ECO:0007669"/>
    <property type="project" value="TreeGrafter"/>
</dbReference>
<dbReference type="SMART" id="SM00120">
    <property type="entry name" value="HX"/>
    <property type="match status" value="2"/>
</dbReference>
<feature type="compositionally biased region" description="Acidic residues" evidence="7">
    <location>
        <begin position="67"/>
        <end position="76"/>
    </location>
</feature>
<dbReference type="Gene3D" id="4.10.410.20">
    <property type="match status" value="1"/>
</dbReference>
<dbReference type="Proteomes" id="UP000472270">
    <property type="component" value="Unassembled WGS sequence"/>
</dbReference>
<comment type="subcellular location">
    <subcellularLocation>
        <location evidence="1">Secreted</location>
    </subcellularLocation>
</comment>
<keyword evidence="4" id="KW-0677">Repeat</keyword>
<organism evidence="10 11">
    <name type="scientific">Sinocyclocheilus rhinocerous</name>
    <dbReference type="NCBI Taxonomy" id="307959"/>
    <lineage>
        <taxon>Eukaryota</taxon>
        <taxon>Metazoa</taxon>
        <taxon>Chordata</taxon>
        <taxon>Craniata</taxon>
        <taxon>Vertebrata</taxon>
        <taxon>Euteleostomi</taxon>
        <taxon>Actinopterygii</taxon>
        <taxon>Neopterygii</taxon>
        <taxon>Teleostei</taxon>
        <taxon>Ostariophysi</taxon>
        <taxon>Cypriniformes</taxon>
        <taxon>Cyprinidae</taxon>
        <taxon>Cyprininae</taxon>
        <taxon>Sinocyclocheilus</taxon>
    </lineage>
</organism>
<proteinExistence type="predicted"/>
<keyword evidence="3 8" id="KW-0732">Signal</keyword>
<dbReference type="InterPro" id="IPR018487">
    <property type="entry name" value="Hemopexin-like_repeat"/>
</dbReference>
<dbReference type="Ensembl" id="ENSSRHT00000046245.1">
    <property type="protein sequence ID" value="ENSSRHP00000044985.1"/>
    <property type="gene ID" value="ENSSRHG00000022702.1"/>
</dbReference>
<name>A0A673J0T9_9TELE</name>
<evidence type="ECO:0000256" key="1">
    <source>
        <dbReference type="ARBA" id="ARBA00004613"/>
    </source>
</evidence>
<evidence type="ECO:0000256" key="3">
    <source>
        <dbReference type="ARBA" id="ARBA00022729"/>
    </source>
</evidence>
<dbReference type="GO" id="GO:0030247">
    <property type="term" value="F:polysaccharide binding"/>
    <property type="evidence" value="ECO:0007669"/>
    <property type="project" value="InterPro"/>
</dbReference>
<dbReference type="SUPFAM" id="SSF50923">
    <property type="entry name" value="Hemopexin-like domain"/>
    <property type="match status" value="1"/>
</dbReference>
<dbReference type="GO" id="GO:0005615">
    <property type="term" value="C:extracellular space"/>
    <property type="evidence" value="ECO:0007669"/>
    <property type="project" value="TreeGrafter"/>
</dbReference>
<reference evidence="10" key="1">
    <citation type="submission" date="2025-08" db="UniProtKB">
        <authorList>
            <consortium name="Ensembl"/>
        </authorList>
    </citation>
    <scope>IDENTIFICATION</scope>
</reference>
<evidence type="ECO:0000259" key="9">
    <source>
        <dbReference type="PROSITE" id="PS50958"/>
    </source>
</evidence>
<evidence type="ECO:0000256" key="6">
    <source>
        <dbReference type="PROSITE-ProRule" id="PRU01011"/>
    </source>
</evidence>
<dbReference type="GO" id="GO:0005178">
    <property type="term" value="F:integrin binding"/>
    <property type="evidence" value="ECO:0007669"/>
    <property type="project" value="TreeGrafter"/>
</dbReference>
<dbReference type="PANTHER" id="PTHR22917">
    <property type="entry name" value="HEMOPEXIN DOMAIN-CONTAINING PROTEIN"/>
    <property type="match status" value="1"/>
</dbReference>
<keyword evidence="11" id="KW-1185">Reference proteome</keyword>
<evidence type="ECO:0000256" key="7">
    <source>
        <dbReference type="SAM" id="MobiDB-lite"/>
    </source>
</evidence>
<feature type="region of interest" description="Disordered" evidence="7">
    <location>
        <begin position="65"/>
        <end position="89"/>
    </location>
</feature>
<dbReference type="GO" id="GO:0005044">
    <property type="term" value="F:scavenger receptor activity"/>
    <property type="evidence" value="ECO:0007669"/>
    <property type="project" value="InterPro"/>
</dbReference>
<evidence type="ECO:0000256" key="5">
    <source>
        <dbReference type="ARBA" id="ARBA00023157"/>
    </source>
</evidence>
<evidence type="ECO:0000313" key="11">
    <source>
        <dbReference type="Proteomes" id="UP000472270"/>
    </source>
</evidence>
<dbReference type="PROSITE" id="PS51642">
    <property type="entry name" value="HEMOPEXIN_2"/>
    <property type="match status" value="2"/>
</dbReference>
<feature type="region of interest" description="Disordered" evidence="7">
    <location>
        <begin position="140"/>
        <end position="165"/>
    </location>
</feature>